<keyword evidence="2 6" id="KW-0812">Transmembrane</keyword>
<dbReference type="OMA" id="GWHRSYN"/>
<dbReference type="GO" id="GO:0016746">
    <property type="term" value="F:acyltransferase activity"/>
    <property type="evidence" value="ECO:0007669"/>
    <property type="project" value="TreeGrafter"/>
</dbReference>
<keyword evidence="3 6" id="KW-1133">Transmembrane helix</keyword>
<feature type="region of interest" description="Disordered" evidence="5">
    <location>
        <begin position="556"/>
        <end position="646"/>
    </location>
</feature>
<evidence type="ECO:0000313" key="8">
    <source>
        <dbReference type="Proteomes" id="UP000265515"/>
    </source>
</evidence>
<feature type="transmembrane region" description="Helical" evidence="6">
    <location>
        <begin position="348"/>
        <end position="370"/>
    </location>
</feature>
<dbReference type="STRING" id="69332.A0A388KUB9"/>
<gene>
    <name evidence="7" type="ORF">CBR_g16989</name>
</gene>
<keyword evidence="8" id="KW-1185">Reference proteome</keyword>
<keyword evidence="4 6" id="KW-0472">Membrane</keyword>
<dbReference type="Pfam" id="PF03062">
    <property type="entry name" value="MBOAT"/>
    <property type="match status" value="1"/>
</dbReference>
<dbReference type="Proteomes" id="UP000265515">
    <property type="component" value="Unassembled WGS sequence"/>
</dbReference>
<evidence type="ECO:0000256" key="2">
    <source>
        <dbReference type="ARBA" id="ARBA00022692"/>
    </source>
</evidence>
<dbReference type="PANTHER" id="PTHR13285:SF18">
    <property type="entry name" value="PROTEIN-CYSTEINE N-PALMITOYLTRANSFERASE RASP"/>
    <property type="match status" value="1"/>
</dbReference>
<protein>
    <submittedName>
        <fullName evidence="7">Uncharacterized protein</fullName>
    </submittedName>
</protein>
<dbReference type="OrthoDB" id="420606at2759"/>
<feature type="compositionally biased region" description="Basic and acidic residues" evidence="5">
    <location>
        <begin position="602"/>
        <end position="634"/>
    </location>
</feature>
<organism evidence="7 8">
    <name type="scientific">Chara braunii</name>
    <name type="common">Braun's stonewort</name>
    <dbReference type="NCBI Taxonomy" id="69332"/>
    <lineage>
        <taxon>Eukaryota</taxon>
        <taxon>Viridiplantae</taxon>
        <taxon>Streptophyta</taxon>
        <taxon>Charophyceae</taxon>
        <taxon>Charales</taxon>
        <taxon>Characeae</taxon>
        <taxon>Chara</taxon>
    </lineage>
</organism>
<reference evidence="7 8" key="1">
    <citation type="journal article" date="2018" name="Cell">
        <title>The Chara Genome: Secondary Complexity and Implications for Plant Terrestrialization.</title>
        <authorList>
            <person name="Nishiyama T."/>
            <person name="Sakayama H."/>
            <person name="Vries J.D."/>
            <person name="Buschmann H."/>
            <person name="Saint-Marcoux D."/>
            <person name="Ullrich K.K."/>
            <person name="Haas F.B."/>
            <person name="Vanderstraeten L."/>
            <person name="Becker D."/>
            <person name="Lang D."/>
            <person name="Vosolsobe S."/>
            <person name="Rombauts S."/>
            <person name="Wilhelmsson P.K.I."/>
            <person name="Janitza P."/>
            <person name="Kern R."/>
            <person name="Heyl A."/>
            <person name="Rumpler F."/>
            <person name="Villalobos L.I.A.C."/>
            <person name="Clay J.M."/>
            <person name="Skokan R."/>
            <person name="Toyoda A."/>
            <person name="Suzuki Y."/>
            <person name="Kagoshima H."/>
            <person name="Schijlen E."/>
            <person name="Tajeshwar N."/>
            <person name="Catarino B."/>
            <person name="Hetherington A.J."/>
            <person name="Saltykova A."/>
            <person name="Bonnot C."/>
            <person name="Breuninger H."/>
            <person name="Symeonidi A."/>
            <person name="Radhakrishnan G.V."/>
            <person name="Van Nieuwerburgh F."/>
            <person name="Deforce D."/>
            <person name="Chang C."/>
            <person name="Karol K.G."/>
            <person name="Hedrich R."/>
            <person name="Ulvskov P."/>
            <person name="Glockner G."/>
            <person name="Delwiche C.F."/>
            <person name="Petrasek J."/>
            <person name="Van de Peer Y."/>
            <person name="Friml J."/>
            <person name="Beilby M."/>
            <person name="Dolan L."/>
            <person name="Kohara Y."/>
            <person name="Sugano S."/>
            <person name="Fujiyama A."/>
            <person name="Delaux P.-M."/>
            <person name="Quint M."/>
            <person name="TheiBen G."/>
            <person name="Hagemann M."/>
            <person name="Harholt J."/>
            <person name="Dunand C."/>
            <person name="Zachgo S."/>
            <person name="Langdale J."/>
            <person name="Maumus F."/>
            <person name="Straeten D.V.D."/>
            <person name="Gould S.B."/>
            <person name="Rensing S.A."/>
        </authorList>
    </citation>
    <scope>NUCLEOTIDE SEQUENCE [LARGE SCALE GENOMIC DNA]</scope>
    <source>
        <strain evidence="7 8">S276</strain>
    </source>
</reference>
<evidence type="ECO:0000256" key="3">
    <source>
        <dbReference type="ARBA" id="ARBA00022989"/>
    </source>
</evidence>
<dbReference type="InterPro" id="IPR051085">
    <property type="entry name" value="MB_O-acyltransferase"/>
</dbReference>
<dbReference type="Gramene" id="GBG73646">
    <property type="protein sequence ID" value="GBG73646"/>
    <property type="gene ID" value="CBR_g16989"/>
</dbReference>
<dbReference type="EMBL" id="BFEA01000187">
    <property type="protein sequence ID" value="GBG73646.1"/>
    <property type="molecule type" value="Genomic_DNA"/>
</dbReference>
<comment type="subcellular location">
    <subcellularLocation>
        <location evidence="1">Membrane</location>
        <topology evidence="1">Multi-pass membrane protein</topology>
    </subcellularLocation>
</comment>
<dbReference type="PANTHER" id="PTHR13285">
    <property type="entry name" value="ACYLTRANSFERASE"/>
    <property type="match status" value="1"/>
</dbReference>
<feature type="transmembrane region" description="Helical" evidence="6">
    <location>
        <begin position="525"/>
        <end position="541"/>
    </location>
</feature>
<accession>A0A388KUB9</accession>
<evidence type="ECO:0000256" key="4">
    <source>
        <dbReference type="ARBA" id="ARBA00023136"/>
    </source>
</evidence>
<sequence>MEMTLCYIVVAIFYVAVISKGLVLSADFDYGKRAGVLPGQRPGWMFGRQIDLSDTQWRTFRNNLPVLSALLGLLVTLGELLRRLCPKSTSAQTFFWFKCSVFTLLYMHGACIVFVFLFAGLNFALVKACAGNRWYPPVLWVFNCALLLSSRLHNGYSFALMLGSEFAYLDGYRGGFRWEICYNFLMLRMISFGMDFHWSLIKRPSPVDLAKHKESCEVCSGYVGGIGGGGRGGGGGGGRRLGGAEESAEGQCYLARQEGVIDLKHFNLMKYLCYLFFTPLYIAGPISSYGAFVSHLESRQTAHSQWKLLQLFLRYAACFALMELITHFTHFNALAISMAWQSLSPFEVFAIGYGVLNFMWLKFLLIWRFFRLWALVAGFDVPDNMLRCVNNNYDLEGFWKNWHASFNRWIVRYIYIPLGGAASRGTNVWLIFTFVALWHDLDWRLLTWAWMTCVLSMPEISVKLLMKSEKMRWVKDTWMYREACAVCGALNITGLMGANLVGFVIGPDGLQTFGAKFLTRQSVPLIGGIFVAFYAGTKVMFDIREREARRQSALREAIGAKKKMAGKKQGREADRESGKMAGKKQGREAGRESGKMAGVVRAEGERDRDGKGEDHHHHDNKGSSEKEQDEEERKMRKRFSMIRNSP</sequence>
<evidence type="ECO:0000256" key="5">
    <source>
        <dbReference type="SAM" id="MobiDB-lite"/>
    </source>
</evidence>
<feature type="compositionally biased region" description="Basic and acidic residues" evidence="5">
    <location>
        <begin position="585"/>
        <end position="594"/>
    </location>
</feature>
<proteinExistence type="predicted"/>
<evidence type="ECO:0000313" key="7">
    <source>
        <dbReference type="EMBL" id="GBG73646.1"/>
    </source>
</evidence>
<dbReference type="GO" id="GO:0016020">
    <property type="term" value="C:membrane"/>
    <property type="evidence" value="ECO:0007669"/>
    <property type="project" value="UniProtKB-SubCell"/>
</dbReference>
<feature type="transmembrane region" description="Helical" evidence="6">
    <location>
        <begin position="271"/>
        <end position="292"/>
    </location>
</feature>
<dbReference type="InterPro" id="IPR004299">
    <property type="entry name" value="MBOAT_fam"/>
</dbReference>
<feature type="compositionally biased region" description="Basic and acidic residues" evidence="5">
    <location>
        <begin position="569"/>
        <end position="578"/>
    </location>
</feature>
<dbReference type="AlphaFoldDB" id="A0A388KUB9"/>
<evidence type="ECO:0000256" key="6">
    <source>
        <dbReference type="SAM" id="Phobius"/>
    </source>
</evidence>
<dbReference type="GO" id="GO:0019432">
    <property type="term" value="P:triglyceride biosynthetic process"/>
    <property type="evidence" value="ECO:0007669"/>
    <property type="project" value="UniProtKB-ARBA"/>
</dbReference>
<feature type="transmembrane region" description="Helical" evidence="6">
    <location>
        <begin position="93"/>
        <end position="119"/>
    </location>
</feature>
<feature type="transmembrane region" description="Helical" evidence="6">
    <location>
        <begin position="445"/>
        <end position="462"/>
    </location>
</feature>
<evidence type="ECO:0000256" key="1">
    <source>
        <dbReference type="ARBA" id="ARBA00004141"/>
    </source>
</evidence>
<feature type="transmembrane region" description="Helical" evidence="6">
    <location>
        <begin position="483"/>
        <end position="505"/>
    </location>
</feature>
<dbReference type="GO" id="GO:0005783">
    <property type="term" value="C:endoplasmic reticulum"/>
    <property type="evidence" value="ECO:0007669"/>
    <property type="project" value="TreeGrafter"/>
</dbReference>
<comment type="caution">
    <text evidence="7">The sequence shown here is derived from an EMBL/GenBank/DDBJ whole genome shotgun (WGS) entry which is preliminary data.</text>
</comment>
<name>A0A388KUB9_CHABU</name>